<proteinExistence type="predicted"/>
<accession>A0A454XV08</accession>
<reference evidence="1" key="2">
    <citation type="submission" date="2022-06" db="UniProtKB">
        <authorList>
            <consortium name="EnsemblMetazoa"/>
        </authorList>
    </citation>
    <scope>IDENTIFICATION</scope>
    <source>
        <strain evidence="1">PS312</strain>
    </source>
</reference>
<protein>
    <submittedName>
        <fullName evidence="1">Uncharacterized protein</fullName>
    </submittedName>
</protein>
<organism evidence="1 2">
    <name type="scientific">Pristionchus pacificus</name>
    <name type="common">Parasitic nematode worm</name>
    <dbReference type="NCBI Taxonomy" id="54126"/>
    <lineage>
        <taxon>Eukaryota</taxon>
        <taxon>Metazoa</taxon>
        <taxon>Ecdysozoa</taxon>
        <taxon>Nematoda</taxon>
        <taxon>Chromadorea</taxon>
        <taxon>Rhabditida</taxon>
        <taxon>Rhabditina</taxon>
        <taxon>Diplogasteromorpha</taxon>
        <taxon>Diplogasteroidea</taxon>
        <taxon>Neodiplogasteridae</taxon>
        <taxon>Pristionchus</taxon>
    </lineage>
</organism>
<evidence type="ECO:0000313" key="1">
    <source>
        <dbReference type="EnsemblMetazoa" id="PPA42070.1"/>
    </source>
</evidence>
<gene>
    <name evidence="1" type="primary">WBGene00280439</name>
</gene>
<sequence>MGTGIRPLEVIPAIEILYIQFRSLTDRMAHSNVIVILMLLSKIPSNTPPPPGGGFGYLPQGISLAQAHYKFNSDETNDALHTTFPEMIAYLKENLLL</sequence>
<name>A0A454XV08_PRIPA</name>
<dbReference type="EnsemblMetazoa" id="PPA42070.1">
    <property type="protein sequence ID" value="PPA42070.1"/>
    <property type="gene ID" value="WBGene00280439"/>
</dbReference>
<accession>A0A8R1UZI7</accession>
<reference evidence="2" key="1">
    <citation type="journal article" date="2008" name="Nat. Genet.">
        <title>The Pristionchus pacificus genome provides a unique perspective on nematode lifestyle and parasitism.</title>
        <authorList>
            <person name="Dieterich C."/>
            <person name="Clifton S.W."/>
            <person name="Schuster L.N."/>
            <person name="Chinwalla A."/>
            <person name="Delehaunty K."/>
            <person name="Dinkelacker I."/>
            <person name="Fulton L."/>
            <person name="Fulton R."/>
            <person name="Godfrey J."/>
            <person name="Minx P."/>
            <person name="Mitreva M."/>
            <person name="Roeseler W."/>
            <person name="Tian H."/>
            <person name="Witte H."/>
            <person name="Yang S.P."/>
            <person name="Wilson R.K."/>
            <person name="Sommer R.J."/>
        </authorList>
    </citation>
    <scope>NUCLEOTIDE SEQUENCE [LARGE SCALE GENOMIC DNA]</scope>
    <source>
        <strain evidence="2">PS312</strain>
    </source>
</reference>
<evidence type="ECO:0000313" key="2">
    <source>
        <dbReference type="Proteomes" id="UP000005239"/>
    </source>
</evidence>
<dbReference type="AlphaFoldDB" id="A0A454XV08"/>
<keyword evidence="2" id="KW-1185">Reference proteome</keyword>
<dbReference type="Proteomes" id="UP000005239">
    <property type="component" value="Unassembled WGS sequence"/>
</dbReference>